<dbReference type="Gene3D" id="3.30.870.10">
    <property type="entry name" value="Endonuclease Chain A"/>
    <property type="match status" value="2"/>
</dbReference>
<comment type="subcellular location">
    <subcellularLocation>
        <location evidence="1">Cell membrane</location>
        <topology evidence="1">Multi-pass membrane protein</topology>
    </subcellularLocation>
</comment>
<name>A0A4Y6PSX4_PERCE</name>
<dbReference type="OrthoDB" id="9762009at2"/>
<keyword evidence="4" id="KW-0808">Transferase</keyword>
<keyword evidence="8" id="KW-0443">Lipid metabolism</keyword>
<organism evidence="15 16">
    <name type="scientific">Persicimonas caeni</name>
    <dbReference type="NCBI Taxonomy" id="2292766"/>
    <lineage>
        <taxon>Bacteria</taxon>
        <taxon>Deltaproteobacteria</taxon>
        <taxon>Bradymonadales</taxon>
        <taxon>Bradymonadaceae</taxon>
        <taxon>Persicimonas</taxon>
    </lineage>
</organism>
<feature type="transmembrane region" description="Helical" evidence="13">
    <location>
        <begin position="15"/>
        <end position="34"/>
    </location>
</feature>
<keyword evidence="11" id="KW-1208">Phospholipid metabolism</keyword>
<evidence type="ECO:0000256" key="4">
    <source>
        <dbReference type="ARBA" id="ARBA00022679"/>
    </source>
</evidence>
<evidence type="ECO:0000256" key="10">
    <source>
        <dbReference type="ARBA" id="ARBA00023209"/>
    </source>
</evidence>
<dbReference type="EC" id="2.7.8.-" evidence="12"/>
<evidence type="ECO:0000256" key="12">
    <source>
        <dbReference type="NCBIfam" id="TIGR04265"/>
    </source>
</evidence>
<keyword evidence="9 13" id="KW-0472">Membrane</keyword>
<evidence type="ECO:0000256" key="13">
    <source>
        <dbReference type="SAM" id="Phobius"/>
    </source>
</evidence>
<evidence type="ECO:0000256" key="1">
    <source>
        <dbReference type="ARBA" id="ARBA00004651"/>
    </source>
</evidence>
<dbReference type="InterPro" id="IPR022924">
    <property type="entry name" value="Cardiolipin_synthase"/>
</dbReference>
<keyword evidence="3" id="KW-0444">Lipid biosynthesis</keyword>
<dbReference type="Proteomes" id="UP000315995">
    <property type="component" value="Chromosome"/>
</dbReference>
<dbReference type="NCBIfam" id="TIGR04265">
    <property type="entry name" value="bac_cardiolipin"/>
    <property type="match status" value="1"/>
</dbReference>
<evidence type="ECO:0000256" key="2">
    <source>
        <dbReference type="ARBA" id="ARBA00022475"/>
    </source>
</evidence>
<evidence type="ECO:0000256" key="3">
    <source>
        <dbReference type="ARBA" id="ARBA00022516"/>
    </source>
</evidence>
<dbReference type="GO" id="GO:0008808">
    <property type="term" value="F:cardiolipin synthase activity"/>
    <property type="evidence" value="ECO:0007669"/>
    <property type="project" value="UniProtKB-UniRule"/>
</dbReference>
<proteinExistence type="predicted"/>
<gene>
    <name evidence="15" type="primary">cls</name>
    <name evidence="15" type="ORF">FIV42_11845</name>
</gene>
<keyword evidence="10" id="KW-0594">Phospholipid biosynthesis</keyword>
<dbReference type="CDD" id="cd09157">
    <property type="entry name" value="PLDc_CLS_unchar2_1"/>
    <property type="match status" value="1"/>
</dbReference>
<dbReference type="Pfam" id="PF13091">
    <property type="entry name" value="PLDc_2"/>
    <property type="match status" value="2"/>
</dbReference>
<dbReference type="PANTHER" id="PTHR21248:SF22">
    <property type="entry name" value="PHOSPHOLIPASE D"/>
    <property type="match status" value="1"/>
</dbReference>
<feature type="domain" description="PLD phosphodiesterase" evidence="14">
    <location>
        <begin position="223"/>
        <end position="250"/>
    </location>
</feature>
<dbReference type="SMART" id="SM00155">
    <property type="entry name" value="PLDc"/>
    <property type="match status" value="2"/>
</dbReference>
<evidence type="ECO:0000259" key="14">
    <source>
        <dbReference type="PROSITE" id="PS50035"/>
    </source>
</evidence>
<dbReference type="AlphaFoldDB" id="A0A4Y6PSX4"/>
<feature type="transmembrane region" description="Helical" evidence="13">
    <location>
        <begin position="41"/>
        <end position="62"/>
    </location>
</feature>
<evidence type="ECO:0000256" key="6">
    <source>
        <dbReference type="ARBA" id="ARBA00022737"/>
    </source>
</evidence>
<keyword evidence="2" id="KW-1003">Cell membrane</keyword>
<accession>A0A4Y6PSX4</accession>
<dbReference type="SUPFAM" id="SSF56024">
    <property type="entry name" value="Phospholipase D/nuclease"/>
    <property type="match status" value="2"/>
</dbReference>
<evidence type="ECO:0000256" key="9">
    <source>
        <dbReference type="ARBA" id="ARBA00023136"/>
    </source>
</evidence>
<reference evidence="15 16" key="1">
    <citation type="submission" date="2019-06" db="EMBL/GenBank/DDBJ databases">
        <title>Persicimonas caeni gen. nov., sp. nov., a predatory bacterium isolated from solar saltern.</title>
        <authorList>
            <person name="Wang S."/>
        </authorList>
    </citation>
    <scope>NUCLEOTIDE SEQUENCE [LARGE SCALE GENOMIC DNA]</scope>
    <source>
        <strain evidence="15 16">YN101</strain>
    </source>
</reference>
<evidence type="ECO:0000313" key="16">
    <source>
        <dbReference type="Proteomes" id="UP000315995"/>
    </source>
</evidence>
<dbReference type="GO" id="GO:0032049">
    <property type="term" value="P:cardiolipin biosynthetic process"/>
    <property type="evidence" value="ECO:0007669"/>
    <property type="project" value="UniProtKB-UniRule"/>
</dbReference>
<dbReference type="GO" id="GO:0005886">
    <property type="term" value="C:plasma membrane"/>
    <property type="evidence" value="ECO:0007669"/>
    <property type="project" value="UniProtKB-SubCell"/>
</dbReference>
<dbReference type="EMBL" id="CP041186">
    <property type="protein sequence ID" value="QDG51408.1"/>
    <property type="molecule type" value="Genomic_DNA"/>
</dbReference>
<dbReference type="PROSITE" id="PS50035">
    <property type="entry name" value="PLD"/>
    <property type="match status" value="2"/>
</dbReference>
<dbReference type="InterPro" id="IPR025202">
    <property type="entry name" value="PLD-like_dom"/>
</dbReference>
<sequence>MIQFFEAVAFYAPELVSILATLSAVLTTAHIVLHKQETRSAIGWIGLSWLVPVVGSALYLMLGVNRIHRRAVSLRADLQRYEPDEDARAVAGEKIDEHLADRAAHLGQLVRLVDEVVRRPLLAGNHIEPLFNGEQAYPEMLEAIDNAQTSISLSTYIFDNDKWGRKFAHALTQAVQRGVEVRVLIDAAGLRYSFPSILGRLKRGGIKARRFLPSLWPPHLMSANLRNHRKVMVVDGRIGFTGGMNIRTAHVVSEDSKLPTRDLQFRIEGPVVSHLQEVFVDDWAFSANEELRGETWFPTLEPKGELFARGIVDGPDENVDKLPWTLLGAITSAQRTIRVVTPYFLPDESIVDALNVAAMRGVRVDIIMPKKNNLPYVQWASFGQLRPLLVHGCNVWLTPPPFEHSKLTVVDRYWTLFGSSNWDPRSHRLNFEFDVECYDTDFADGLDDWALDKLEGAHRITLEEYDERGTARKLRDGAFRLLAPYL</sequence>
<feature type="domain" description="PLD phosphodiesterase" evidence="14">
    <location>
        <begin position="404"/>
        <end position="426"/>
    </location>
</feature>
<keyword evidence="7 13" id="KW-1133">Transmembrane helix</keyword>
<accession>A0A5B8YAD7</accession>
<dbReference type="CDD" id="cd09163">
    <property type="entry name" value="PLDc_CLS_unchar2_2"/>
    <property type="match status" value="1"/>
</dbReference>
<evidence type="ECO:0000313" key="15">
    <source>
        <dbReference type="EMBL" id="QDG51408.1"/>
    </source>
</evidence>
<evidence type="ECO:0000256" key="8">
    <source>
        <dbReference type="ARBA" id="ARBA00023098"/>
    </source>
</evidence>
<keyword evidence="5 13" id="KW-0812">Transmembrane</keyword>
<dbReference type="InterPro" id="IPR027379">
    <property type="entry name" value="CLS_N"/>
</dbReference>
<evidence type="ECO:0000256" key="5">
    <source>
        <dbReference type="ARBA" id="ARBA00022692"/>
    </source>
</evidence>
<evidence type="ECO:0000256" key="7">
    <source>
        <dbReference type="ARBA" id="ARBA00022989"/>
    </source>
</evidence>
<dbReference type="RefSeq" id="WP_141197891.1">
    <property type="nucleotide sequence ID" value="NZ_CP041186.1"/>
</dbReference>
<evidence type="ECO:0000256" key="11">
    <source>
        <dbReference type="ARBA" id="ARBA00023264"/>
    </source>
</evidence>
<dbReference type="PANTHER" id="PTHR21248">
    <property type="entry name" value="CARDIOLIPIN SYNTHASE"/>
    <property type="match status" value="1"/>
</dbReference>
<keyword evidence="6" id="KW-0677">Repeat</keyword>
<dbReference type="InterPro" id="IPR001736">
    <property type="entry name" value="PLipase_D/transphosphatidylase"/>
</dbReference>
<keyword evidence="16" id="KW-1185">Reference proteome</keyword>
<protein>
    <recommendedName>
        <fullName evidence="12">Cardiolipin synthase</fullName>
        <ecNumber evidence="12">2.7.8.-</ecNumber>
    </recommendedName>
</protein>
<dbReference type="Pfam" id="PF13396">
    <property type="entry name" value="PLDc_N"/>
    <property type="match status" value="1"/>
</dbReference>